<dbReference type="InterPro" id="IPR003661">
    <property type="entry name" value="HisK_dim/P_dom"/>
</dbReference>
<dbReference type="SUPFAM" id="SSF55874">
    <property type="entry name" value="ATPase domain of HSP90 chaperone/DNA topoisomerase II/histidine kinase"/>
    <property type="match status" value="1"/>
</dbReference>
<dbReference type="PROSITE" id="PS50109">
    <property type="entry name" value="HIS_KIN"/>
    <property type="match status" value="1"/>
</dbReference>
<accession>A0A4R7D3T1</accession>
<evidence type="ECO:0000256" key="2">
    <source>
        <dbReference type="ARBA" id="ARBA00012438"/>
    </source>
</evidence>
<feature type="transmembrane region" description="Helical" evidence="5">
    <location>
        <begin position="211"/>
        <end position="231"/>
    </location>
</feature>
<keyword evidence="9" id="KW-1185">Reference proteome</keyword>
<reference evidence="8 9" key="1">
    <citation type="submission" date="2019-03" db="EMBL/GenBank/DDBJ databases">
        <title>Genomic Encyclopedia of Type Strains, Phase III (KMG-III): the genomes of soil and plant-associated and newly described type strains.</title>
        <authorList>
            <person name="Whitman W."/>
        </authorList>
    </citation>
    <scope>NUCLEOTIDE SEQUENCE [LARGE SCALE GENOMIC DNA]</scope>
    <source>
        <strain evidence="8 9">CECT 8455</strain>
    </source>
</reference>
<feature type="transmembrane region" description="Helical" evidence="5">
    <location>
        <begin position="389"/>
        <end position="407"/>
    </location>
</feature>
<dbReference type="PANTHER" id="PTHR43065:SF42">
    <property type="entry name" value="TWO-COMPONENT SENSOR PPRA"/>
    <property type="match status" value="1"/>
</dbReference>
<dbReference type="SMART" id="SM00387">
    <property type="entry name" value="HATPase_c"/>
    <property type="match status" value="1"/>
</dbReference>
<feature type="transmembrane region" description="Helical" evidence="5">
    <location>
        <begin position="238"/>
        <end position="259"/>
    </location>
</feature>
<dbReference type="EC" id="2.7.13.3" evidence="2"/>
<dbReference type="Gene3D" id="1.10.287.130">
    <property type="match status" value="1"/>
</dbReference>
<sequence>MIKQSLLFITLFFCILFTASGQENPVEKNGLALDTIIHFTEADVDPLFGLTLRNREGWIFKSGNEQDSYPVEIDLGGWERFSPSQITNDMADSSGKFEGWFRLQFTIDSAIAKLPLYLDKEDHAAEDIYLNGKLFRQFGKKGKDRASFKEHIQDFEIRTPIFLEPDTVHTLAIHYVDYSTYGNISKVVPVGSTRIVSNEYFDYMSLLSFKALFDIYSSLIFSILFWLLYILIRDEKELLIIALFTTVMFLEFFSSAFYGGDNLFFTLPSNIMIPLYYVRDILFLFFPILCLLFGYRMLYGKLQKWLILFCLVAPLGMYYSFQFYLITVVGIAIFLLIFALKSRKEVVSVRVVMFSLFLSYTISFLGLMIRWFSSGDHLSLRLVFVNSDLIGKGIFYLGMLAFVAYRMREKNENMRQNAMELVKVEAEKSALITSQNEKLELKVKERTSELNQSLEELKATQSQLIQSEKMASLGELTAGIAHEIQNPLNFVNNFSEVSNELVDEMNEELDKGDLEEVKAISLDIKQNLEKINHHGKRADNIVKGMLQHSRSSSGTKEPTDINVLADEYLRLAYHGLRAKDKSFNAELITNFDENIGKVNIVPQDMGRVILNLITNAFYAVNEKKQKNVNFKPIVSVNTKKTDKHIIISVSDNGDGIPEKVKEKIFQPFFTTKPTGQGTGLGLSMSYDIITKGHGGELLVKTEADKGTTFIIELPNTTDN</sequence>
<proteinExistence type="predicted"/>
<keyword evidence="5" id="KW-0812">Transmembrane</keyword>
<keyword evidence="4" id="KW-0175">Coiled coil</keyword>
<evidence type="ECO:0000256" key="1">
    <source>
        <dbReference type="ARBA" id="ARBA00000085"/>
    </source>
</evidence>
<feature type="domain" description="Histidine kinase" evidence="7">
    <location>
        <begin position="479"/>
        <end position="717"/>
    </location>
</feature>
<name>A0A4R7D3T1_9FLAO</name>
<dbReference type="InterPro" id="IPR036097">
    <property type="entry name" value="HisK_dim/P_sf"/>
</dbReference>
<evidence type="ECO:0000256" key="6">
    <source>
        <dbReference type="SAM" id="SignalP"/>
    </source>
</evidence>
<gene>
    <name evidence="8" type="ORF">DFQ03_2121</name>
</gene>
<dbReference type="SMART" id="SM00388">
    <property type="entry name" value="HisKA"/>
    <property type="match status" value="1"/>
</dbReference>
<dbReference type="Pfam" id="PF02518">
    <property type="entry name" value="HATPase_c"/>
    <property type="match status" value="1"/>
</dbReference>
<dbReference type="InterPro" id="IPR005467">
    <property type="entry name" value="His_kinase_dom"/>
</dbReference>
<keyword evidence="6" id="KW-0732">Signal</keyword>
<feature type="transmembrane region" description="Helical" evidence="5">
    <location>
        <begin position="302"/>
        <end position="317"/>
    </location>
</feature>
<dbReference type="SUPFAM" id="SSF47384">
    <property type="entry name" value="Homodimeric domain of signal transducing histidine kinase"/>
    <property type="match status" value="1"/>
</dbReference>
<dbReference type="PRINTS" id="PR00344">
    <property type="entry name" value="BCTRLSENSOR"/>
</dbReference>
<dbReference type="RefSeq" id="WP_243834473.1">
    <property type="nucleotide sequence ID" value="NZ_SNZW01000014.1"/>
</dbReference>
<dbReference type="InterPro" id="IPR036890">
    <property type="entry name" value="HATPase_C_sf"/>
</dbReference>
<feature type="signal peptide" evidence="6">
    <location>
        <begin position="1"/>
        <end position="21"/>
    </location>
</feature>
<feature type="transmembrane region" description="Helical" evidence="5">
    <location>
        <begin position="347"/>
        <end position="369"/>
    </location>
</feature>
<keyword evidence="5" id="KW-0472">Membrane</keyword>
<evidence type="ECO:0000259" key="7">
    <source>
        <dbReference type="PROSITE" id="PS50109"/>
    </source>
</evidence>
<keyword evidence="3" id="KW-0597">Phosphoprotein</keyword>
<evidence type="ECO:0000256" key="3">
    <source>
        <dbReference type="ARBA" id="ARBA00022553"/>
    </source>
</evidence>
<dbReference type="InterPro" id="IPR004358">
    <property type="entry name" value="Sig_transdc_His_kin-like_C"/>
</dbReference>
<dbReference type="Proteomes" id="UP000295274">
    <property type="component" value="Unassembled WGS sequence"/>
</dbReference>
<organism evidence="8 9">
    <name type="scientific">Maribacter caenipelagi</name>
    <dbReference type="NCBI Taxonomy" id="1447781"/>
    <lineage>
        <taxon>Bacteria</taxon>
        <taxon>Pseudomonadati</taxon>
        <taxon>Bacteroidota</taxon>
        <taxon>Flavobacteriia</taxon>
        <taxon>Flavobacteriales</taxon>
        <taxon>Flavobacteriaceae</taxon>
        <taxon>Maribacter</taxon>
    </lineage>
</organism>
<dbReference type="InterPro" id="IPR003594">
    <property type="entry name" value="HATPase_dom"/>
</dbReference>
<evidence type="ECO:0000256" key="4">
    <source>
        <dbReference type="SAM" id="Coils"/>
    </source>
</evidence>
<feature type="coiled-coil region" evidence="4">
    <location>
        <begin position="407"/>
        <end position="456"/>
    </location>
</feature>
<dbReference type="Pfam" id="PF00512">
    <property type="entry name" value="HisKA"/>
    <property type="match status" value="1"/>
</dbReference>
<dbReference type="Gene3D" id="3.30.565.10">
    <property type="entry name" value="Histidine kinase-like ATPase, C-terminal domain"/>
    <property type="match status" value="1"/>
</dbReference>
<dbReference type="EMBL" id="SNZW01000014">
    <property type="protein sequence ID" value="TDS15480.1"/>
    <property type="molecule type" value="Genomic_DNA"/>
</dbReference>
<feature type="transmembrane region" description="Helical" evidence="5">
    <location>
        <begin position="271"/>
        <end position="295"/>
    </location>
</feature>
<evidence type="ECO:0000256" key="5">
    <source>
        <dbReference type="SAM" id="Phobius"/>
    </source>
</evidence>
<comment type="catalytic activity">
    <reaction evidence="1">
        <text>ATP + protein L-histidine = ADP + protein N-phospho-L-histidine.</text>
        <dbReference type="EC" id="2.7.13.3"/>
    </reaction>
</comment>
<dbReference type="PANTHER" id="PTHR43065">
    <property type="entry name" value="SENSOR HISTIDINE KINASE"/>
    <property type="match status" value="1"/>
</dbReference>
<keyword evidence="5" id="KW-1133">Transmembrane helix</keyword>
<dbReference type="CDD" id="cd00082">
    <property type="entry name" value="HisKA"/>
    <property type="match status" value="1"/>
</dbReference>
<dbReference type="GO" id="GO:0000155">
    <property type="term" value="F:phosphorelay sensor kinase activity"/>
    <property type="evidence" value="ECO:0007669"/>
    <property type="project" value="InterPro"/>
</dbReference>
<comment type="caution">
    <text evidence="8">The sequence shown here is derived from an EMBL/GenBank/DDBJ whole genome shotgun (WGS) entry which is preliminary data.</text>
</comment>
<protein>
    <recommendedName>
        <fullName evidence="2">histidine kinase</fullName>
        <ecNumber evidence="2">2.7.13.3</ecNumber>
    </recommendedName>
</protein>
<feature type="chain" id="PRO_5020256604" description="histidine kinase" evidence="6">
    <location>
        <begin position="22"/>
        <end position="719"/>
    </location>
</feature>
<dbReference type="AlphaFoldDB" id="A0A4R7D3T1"/>
<evidence type="ECO:0000313" key="9">
    <source>
        <dbReference type="Proteomes" id="UP000295274"/>
    </source>
</evidence>
<evidence type="ECO:0000313" key="8">
    <source>
        <dbReference type="EMBL" id="TDS15480.1"/>
    </source>
</evidence>
<feature type="transmembrane region" description="Helical" evidence="5">
    <location>
        <begin position="323"/>
        <end position="340"/>
    </location>
</feature>